<sequence>MPLDSQNVCGLCSESSPQIVQTSSSRLAGASAVTSPIHLSPDACQPGAARAVSMETSNTRSPFTCTSQLTARGRREGGLVGRTMGASPLQWCALHGTSLGSAMVVAESHFLWEPPVQTAWSLDTSASCLCVHRAATDQLQVICTEPSPHCGQGTWEPEPKDAARTLWQLGHSQSPIQIAKAWGQWPSALLHSFHPKINTSVGLPGGRQGSKERELLFFYCALYESPENDRLWMDPDK</sequence>
<name>A0AAV2M5Q2_KNICA</name>
<organism evidence="1 2">
    <name type="scientific">Knipowitschia caucasica</name>
    <name type="common">Caucasian dwarf goby</name>
    <name type="synonym">Pomatoschistus caucasicus</name>
    <dbReference type="NCBI Taxonomy" id="637954"/>
    <lineage>
        <taxon>Eukaryota</taxon>
        <taxon>Metazoa</taxon>
        <taxon>Chordata</taxon>
        <taxon>Craniata</taxon>
        <taxon>Vertebrata</taxon>
        <taxon>Euteleostomi</taxon>
        <taxon>Actinopterygii</taxon>
        <taxon>Neopterygii</taxon>
        <taxon>Teleostei</taxon>
        <taxon>Neoteleostei</taxon>
        <taxon>Acanthomorphata</taxon>
        <taxon>Gobiaria</taxon>
        <taxon>Gobiiformes</taxon>
        <taxon>Gobioidei</taxon>
        <taxon>Gobiidae</taxon>
        <taxon>Gobiinae</taxon>
        <taxon>Knipowitschia</taxon>
    </lineage>
</organism>
<reference evidence="1 2" key="1">
    <citation type="submission" date="2024-04" db="EMBL/GenBank/DDBJ databases">
        <authorList>
            <person name="Waldvogel A.-M."/>
            <person name="Schoenle A."/>
        </authorList>
    </citation>
    <scope>NUCLEOTIDE SEQUENCE [LARGE SCALE GENOMIC DNA]</scope>
</reference>
<protein>
    <submittedName>
        <fullName evidence="1">Uncharacterized protein</fullName>
    </submittedName>
</protein>
<proteinExistence type="predicted"/>
<accession>A0AAV2M5Q2</accession>
<evidence type="ECO:0000313" key="1">
    <source>
        <dbReference type="EMBL" id="CAL1608696.1"/>
    </source>
</evidence>
<gene>
    <name evidence="1" type="ORF">KC01_LOCUS35573</name>
</gene>
<keyword evidence="2" id="KW-1185">Reference proteome</keyword>
<evidence type="ECO:0000313" key="2">
    <source>
        <dbReference type="Proteomes" id="UP001497482"/>
    </source>
</evidence>
<dbReference type="AlphaFoldDB" id="A0AAV2M5Q2"/>
<dbReference type="EMBL" id="OZ035828">
    <property type="protein sequence ID" value="CAL1608696.1"/>
    <property type="molecule type" value="Genomic_DNA"/>
</dbReference>
<dbReference type="Proteomes" id="UP001497482">
    <property type="component" value="Chromosome 6"/>
</dbReference>